<gene>
    <name evidence="2" type="ORF">MM239_05660</name>
</gene>
<evidence type="ECO:0000313" key="2">
    <source>
        <dbReference type="EMBL" id="MCH7408872.1"/>
    </source>
</evidence>
<dbReference type="Proteomes" id="UP001165489">
    <property type="component" value="Unassembled WGS sequence"/>
</dbReference>
<keyword evidence="1" id="KW-0732">Signal</keyword>
<feature type="signal peptide" evidence="1">
    <location>
        <begin position="1"/>
        <end position="20"/>
    </location>
</feature>
<dbReference type="EMBL" id="JAKZGP010000009">
    <property type="protein sequence ID" value="MCH7408872.1"/>
    <property type="molecule type" value="Genomic_DNA"/>
</dbReference>
<feature type="chain" id="PRO_5045915764" evidence="1">
    <location>
        <begin position="21"/>
        <end position="185"/>
    </location>
</feature>
<keyword evidence="3" id="KW-1185">Reference proteome</keyword>
<evidence type="ECO:0000313" key="3">
    <source>
        <dbReference type="Proteomes" id="UP001165489"/>
    </source>
</evidence>
<sequence>MKKVILAVLALSFVSTMGFAQGMSQDVRDHSIGEVKLNFLNTILLGSVELGYEHFIARDQSISLEGHFNDRFGYVSTSDGRDFNATSLQVAYNFYFDSPTQGQMYLFPFFKYRFGDFTESVGQSTPLVTDLNSAILGLGAGYKWVFNEQFAMGPYASIARGFGSEVGDRFSAIEFKAGFSIGYRF</sequence>
<reference evidence="2" key="1">
    <citation type="submission" date="2022-03" db="EMBL/GenBank/DDBJ databases">
        <title>De novo assembled genomes of Belliella spp. (Cyclobacteriaceae) strains.</title>
        <authorList>
            <person name="Szabo A."/>
            <person name="Korponai K."/>
            <person name="Felfoldi T."/>
        </authorList>
    </citation>
    <scope>NUCLEOTIDE SEQUENCE</scope>
    <source>
        <strain evidence="2">DSM 111904</strain>
    </source>
</reference>
<accession>A0ABS9UXJ3</accession>
<protein>
    <submittedName>
        <fullName evidence="2">DUF3575 domain-containing protein</fullName>
    </submittedName>
</protein>
<evidence type="ECO:0000256" key="1">
    <source>
        <dbReference type="SAM" id="SignalP"/>
    </source>
</evidence>
<proteinExistence type="predicted"/>
<comment type="caution">
    <text evidence="2">The sequence shown here is derived from an EMBL/GenBank/DDBJ whole genome shotgun (WGS) entry which is preliminary data.</text>
</comment>
<name>A0ABS9UXJ3_9BACT</name>
<organism evidence="2 3">
    <name type="scientific">Belliella filtrata</name>
    <dbReference type="NCBI Taxonomy" id="2923435"/>
    <lineage>
        <taxon>Bacteria</taxon>
        <taxon>Pseudomonadati</taxon>
        <taxon>Bacteroidota</taxon>
        <taxon>Cytophagia</taxon>
        <taxon>Cytophagales</taxon>
        <taxon>Cyclobacteriaceae</taxon>
        <taxon>Belliella</taxon>
    </lineage>
</organism>
<dbReference type="RefSeq" id="WP_241347234.1">
    <property type="nucleotide sequence ID" value="NZ_JAKZGP010000009.1"/>
</dbReference>